<sequence>MYRRVPPKPTKPDPLAVLRRLTPRDRLLLSWLAEHYLLSTDQIARALFTSPATARMRLTILYRIGALTRFSFSDPDGGTPPFLYTLGPVGLHLHPNAWSDPDNPKAKPPRSHIDRARRIARSQKREHTLGVNQFFVDLHAHTRTDPQARLARWWSEHHATDAYASARIFPDGHGIWQHGQHSVGFFLEHDRGTEPLRKVLAKLRGYERLTEFGPRYPVLFWVPNPARERSLQDALAGVPTLTPVATAVHSPDPAGPVWTLTSDPGQRLRLHELPSDHGPAAGTNPNRYNDVRDLTGDAL</sequence>
<dbReference type="Proteomes" id="UP001589867">
    <property type="component" value="Unassembled WGS sequence"/>
</dbReference>
<feature type="region of interest" description="Disordered" evidence="1">
    <location>
        <begin position="269"/>
        <end position="299"/>
    </location>
</feature>
<gene>
    <name evidence="2" type="ORF">ACFFIA_31200</name>
</gene>
<keyword evidence="3" id="KW-1185">Reference proteome</keyword>
<dbReference type="InterPro" id="IPR025855">
    <property type="entry name" value="Replic_Relax"/>
</dbReference>
<dbReference type="RefSeq" id="WP_377257671.1">
    <property type="nucleotide sequence ID" value="NZ_JBHLUH010000064.1"/>
</dbReference>
<evidence type="ECO:0000313" key="3">
    <source>
        <dbReference type="Proteomes" id="UP001589867"/>
    </source>
</evidence>
<reference evidence="2 3" key="1">
    <citation type="submission" date="2024-09" db="EMBL/GenBank/DDBJ databases">
        <authorList>
            <person name="Sun Q."/>
            <person name="Mori K."/>
        </authorList>
    </citation>
    <scope>NUCLEOTIDE SEQUENCE [LARGE SCALE GENOMIC DNA]</scope>
    <source>
        <strain evidence="2 3">TBRC 3947</strain>
    </source>
</reference>
<protein>
    <submittedName>
        <fullName evidence="2">Replication-relaxation family protein</fullName>
    </submittedName>
</protein>
<evidence type="ECO:0000256" key="1">
    <source>
        <dbReference type="SAM" id="MobiDB-lite"/>
    </source>
</evidence>
<feature type="compositionally biased region" description="Basic and acidic residues" evidence="1">
    <location>
        <begin position="289"/>
        <end position="299"/>
    </location>
</feature>
<comment type="caution">
    <text evidence="2">The sequence shown here is derived from an EMBL/GenBank/DDBJ whole genome shotgun (WGS) entry which is preliminary data.</text>
</comment>
<dbReference type="EMBL" id="JBHLUH010000064">
    <property type="protein sequence ID" value="MFC0532126.1"/>
    <property type="molecule type" value="Genomic_DNA"/>
</dbReference>
<evidence type="ECO:0000313" key="2">
    <source>
        <dbReference type="EMBL" id="MFC0532126.1"/>
    </source>
</evidence>
<proteinExistence type="predicted"/>
<name>A0ABV6MBZ5_9ACTN</name>
<accession>A0ABV6MBZ5</accession>
<organism evidence="2 3">
    <name type="scientific">Phytohabitans kaempferiae</name>
    <dbReference type="NCBI Taxonomy" id="1620943"/>
    <lineage>
        <taxon>Bacteria</taxon>
        <taxon>Bacillati</taxon>
        <taxon>Actinomycetota</taxon>
        <taxon>Actinomycetes</taxon>
        <taxon>Micromonosporales</taxon>
        <taxon>Micromonosporaceae</taxon>
    </lineage>
</organism>
<dbReference type="Pfam" id="PF13814">
    <property type="entry name" value="Replic_Relax"/>
    <property type="match status" value="1"/>
</dbReference>